<feature type="transmembrane region" description="Helical" evidence="1">
    <location>
        <begin position="47"/>
        <end position="65"/>
    </location>
</feature>
<keyword evidence="1" id="KW-0812">Transmembrane</keyword>
<keyword evidence="4" id="KW-1185">Reference proteome</keyword>
<keyword evidence="1" id="KW-0472">Membrane</keyword>
<dbReference type="EMBL" id="NXIG01000015">
    <property type="protein sequence ID" value="RXI29036.1"/>
    <property type="molecule type" value="Genomic_DNA"/>
</dbReference>
<sequence>MKKNRKERIKLNGRLKSSLRKNSPEITYSNIMSSGYIQTNEKYTPKLLIIQIILNSIILAIALYFEILIFIVIFAINYIITWIYSLFSVLKNKFKRKNNKLLWITLILFVPFSAFVYPDFKRIQVVNYK</sequence>
<dbReference type="Proteomes" id="UP000262582">
    <property type="component" value="Chromosome"/>
</dbReference>
<evidence type="ECO:0000256" key="1">
    <source>
        <dbReference type="SAM" id="Phobius"/>
    </source>
</evidence>
<dbReference type="KEGG" id="aell:AELL_1486"/>
<reference evidence="3 5" key="1">
    <citation type="submission" date="2017-09" db="EMBL/GenBank/DDBJ databases">
        <title>Genomics of the genus Arcobacter.</title>
        <authorList>
            <person name="Perez-Cataluna A."/>
            <person name="Figueras M.J."/>
            <person name="Salas-Masso N."/>
        </authorList>
    </citation>
    <scope>NUCLEOTIDE SEQUENCE [LARGE SCALE GENOMIC DNA]</scope>
    <source>
        <strain evidence="3 5">CECT 7837</strain>
    </source>
</reference>
<name>A0A347U8H0_9BACT</name>
<evidence type="ECO:0000313" key="2">
    <source>
        <dbReference type="EMBL" id="AXX95148.1"/>
    </source>
</evidence>
<dbReference type="RefSeq" id="WP_118917335.1">
    <property type="nucleotide sequence ID" value="NZ_CP032097.1"/>
</dbReference>
<protein>
    <submittedName>
        <fullName evidence="2">Membrane protein</fullName>
    </submittedName>
</protein>
<keyword evidence="1" id="KW-1133">Transmembrane helix</keyword>
<dbReference type="GO" id="GO:0005886">
    <property type="term" value="C:plasma membrane"/>
    <property type="evidence" value="ECO:0007669"/>
    <property type="project" value="UniProtKB-SubCell"/>
</dbReference>
<organism evidence="3 5">
    <name type="scientific">Arcobacter ellisii</name>
    <dbReference type="NCBI Taxonomy" id="913109"/>
    <lineage>
        <taxon>Bacteria</taxon>
        <taxon>Pseudomonadati</taxon>
        <taxon>Campylobacterota</taxon>
        <taxon>Epsilonproteobacteria</taxon>
        <taxon>Campylobacterales</taxon>
        <taxon>Arcobacteraceae</taxon>
        <taxon>Arcobacter</taxon>
    </lineage>
</organism>
<gene>
    <name evidence="2" type="ORF">AELL_1486</name>
    <name evidence="3" type="ORF">CP962_12510</name>
</gene>
<proteinExistence type="predicted"/>
<feature type="transmembrane region" description="Helical" evidence="1">
    <location>
        <begin position="101"/>
        <end position="120"/>
    </location>
</feature>
<evidence type="ECO:0000313" key="5">
    <source>
        <dbReference type="Proteomes" id="UP000290588"/>
    </source>
</evidence>
<reference evidence="2 4" key="2">
    <citation type="submission" date="2018-08" db="EMBL/GenBank/DDBJ databases">
        <title>Complete genome of the Arcobacter ellisii type strain LMG 26155.</title>
        <authorList>
            <person name="Miller W.G."/>
            <person name="Yee E."/>
            <person name="Bono J.L."/>
        </authorList>
    </citation>
    <scope>NUCLEOTIDE SEQUENCE [LARGE SCALE GENOMIC DNA]</scope>
    <source>
        <strain evidence="2 4">LMG 26155</strain>
    </source>
</reference>
<dbReference type="Proteomes" id="UP000290588">
    <property type="component" value="Unassembled WGS sequence"/>
</dbReference>
<dbReference type="OrthoDB" id="5349353at2"/>
<dbReference type="EMBL" id="CP032097">
    <property type="protein sequence ID" value="AXX95148.1"/>
    <property type="molecule type" value="Genomic_DNA"/>
</dbReference>
<accession>A0A347U8H0</accession>
<evidence type="ECO:0000313" key="3">
    <source>
        <dbReference type="EMBL" id="RXI29036.1"/>
    </source>
</evidence>
<feature type="transmembrane region" description="Helical" evidence="1">
    <location>
        <begin position="71"/>
        <end position="89"/>
    </location>
</feature>
<dbReference type="AlphaFoldDB" id="A0A347U8H0"/>
<evidence type="ECO:0000313" key="4">
    <source>
        <dbReference type="Proteomes" id="UP000262582"/>
    </source>
</evidence>